<feature type="compositionally biased region" description="Gly residues" evidence="2">
    <location>
        <begin position="256"/>
        <end position="271"/>
    </location>
</feature>
<dbReference type="Pfam" id="PF13432">
    <property type="entry name" value="TPR_16"/>
    <property type="match status" value="1"/>
</dbReference>
<protein>
    <submittedName>
        <fullName evidence="5">Tetratricopeptide repeat protein</fullName>
    </submittedName>
</protein>
<feature type="chain" id="PRO_5047542710" evidence="4">
    <location>
        <begin position="25"/>
        <end position="311"/>
    </location>
</feature>
<dbReference type="Proteomes" id="UP001606305">
    <property type="component" value="Unassembled WGS sequence"/>
</dbReference>
<name>A0ABW7FZY6_9BURK</name>
<feature type="region of interest" description="Disordered" evidence="2">
    <location>
        <begin position="115"/>
        <end position="146"/>
    </location>
</feature>
<evidence type="ECO:0000256" key="2">
    <source>
        <dbReference type="SAM" id="MobiDB-lite"/>
    </source>
</evidence>
<proteinExistence type="predicted"/>
<feature type="repeat" description="TPR" evidence="1">
    <location>
        <begin position="58"/>
        <end position="91"/>
    </location>
</feature>
<feature type="region of interest" description="Disordered" evidence="2">
    <location>
        <begin position="239"/>
        <end position="311"/>
    </location>
</feature>
<keyword evidence="3" id="KW-0472">Membrane</keyword>
<gene>
    <name evidence="5" type="ORF">ACG00X_00075</name>
</gene>
<feature type="compositionally biased region" description="Gly residues" evidence="2">
    <location>
        <begin position="286"/>
        <end position="311"/>
    </location>
</feature>
<keyword evidence="3" id="KW-1133">Transmembrane helix</keyword>
<feature type="compositionally biased region" description="Low complexity" evidence="2">
    <location>
        <begin position="132"/>
        <end position="141"/>
    </location>
</feature>
<feature type="signal peptide" evidence="4">
    <location>
        <begin position="1"/>
        <end position="24"/>
    </location>
</feature>
<dbReference type="InterPro" id="IPR011990">
    <property type="entry name" value="TPR-like_helical_dom_sf"/>
</dbReference>
<feature type="transmembrane region" description="Helical" evidence="3">
    <location>
        <begin position="151"/>
        <end position="171"/>
    </location>
</feature>
<comment type="caution">
    <text evidence="5">The sequence shown here is derived from an EMBL/GenBank/DDBJ whole genome shotgun (WGS) entry which is preliminary data.</text>
</comment>
<organism evidence="5 6">
    <name type="scientific">Pelomonas nitida</name>
    <dbReference type="NCBI Taxonomy" id="3299027"/>
    <lineage>
        <taxon>Bacteria</taxon>
        <taxon>Pseudomonadati</taxon>
        <taxon>Pseudomonadota</taxon>
        <taxon>Betaproteobacteria</taxon>
        <taxon>Burkholderiales</taxon>
        <taxon>Sphaerotilaceae</taxon>
        <taxon>Roseateles</taxon>
    </lineage>
</organism>
<evidence type="ECO:0000256" key="3">
    <source>
        <dbReference type="SAM" id="Phobius"/>
    </source>
</evidence>
<accession>A0ABW7FZY6</accession>
<dbReference type="RefSeq" id="WP_394485728.1">
    <property type="nucleotide sequence ID" value="NZ_JBIGIA010000001.1"/>
</dbReference>
<keyword evidence="1" id="KW-0802">TPR repeat</keyword>
<evidence type="ECO:0000313" key="6">
    <source>
        <dbReference type="Proteomes" id="UP001606305"/>
    </source>
</evidence>
<evidence type="ECO:0000313" key="5">
    <source>
        <dbReference type="EMBL" id="MFG6455221.1"/>
    </source>
</evidence>
<dbReference type="Gene3D" id="1.25.40.10">
    <property type="entry name" value="Tetratricopeptide repeat domain"/>
    <property type="match status" value="1"/>
</dbReference>
<dbReference type="PROSITE" id="PS50005">
    <property type="entry name" value="TPR"/>
    <property type="match status" value="1"/>
</dbReference>
<sequence>MKSPRFLLVCLALLSTLWMGVAHALPTVDQVQAAAKSGDYAGAEKMVREVVAARPDSARAHYVLAEILAHERKFDEAAEHTRRARALDPAIKFTDAAKFNAFEQLLQREQVSAAKPVAPTPLEPSPAPRAAPVPRAEPAAVSGGGSSGGGVPVWLLAVGAIAFIAMAASWMRRRTAAQAQPVMQGGYAPAGYGAGGYGAGGYGVPQQPTSGGRGMLGVGLGVAGGVAAGMLAERLLHGGDHGDRGSLPSNADAGSHAGGLLPGAFGGGGDTGAADELTRRDIDFGSGDGWGGGGSSDAGGGDFGGGGSDDW</sequence>
<dbReference type="EMBL" id="JBIGIA010000001">
    <property type="protein sequence ID" value="MFG6455221.1"/>
    <property type="molecule type" value="Genomic_DNA"/>
</dbReference>
<feature type="compositionally biased region" description="Pro residues" evidence="2">
    <location>
        <begin position="118"/>
        <end position="131"/>
    </location>
</feature>
<evidence type="ECO:0000256" key="1">
    <source>
        <dbReference type="PROSITE-ProRule" id="PRU00339"/>
    </source>
</evidence>
<dbReference type="InterPro" id="IPR019734">
    <property type="entry name" value="TPR_rpt"/>
</dbReference>
<evidence type="ECO:0000256" key="4">
    <source>
        <dbReference type="SAM" id="SignalP"/>
    </source>
</evidence>
<keyword evidence="3" id="KW-0812">Transmembrane</keyword>
<keyword evidence="6" id="KW-1185">Reference proteome</keyword>
<keyword evidence="4" id="KW-0732">Signal</keyword>
<reference evidence="5 6" key="1">
    <citation type="submission" date="2024-09" db="EMBL/GenBank/DDBJ databases">
        <title>Novel species of the genus Pelomonas and Roseateles isolated from streams.</title>
        <authorList>
            <person name="Lu H."/>
        </authorList>
    </citation>
    <scope>NUCLEOTIDE SEQUENCE [LARGE SCALE GENOMIC DNA]</scope>
    <source>
        <strain evidence="5 6">BYS96W</strain>
    </source>
</reference>
<dbReference type="SUPFAM" id="SSF48452">
    <property type="entry name" value="TPR-like"/>
    <property type="match status" value="1"/>
</dbReference>